<reference evidence="1" key="2">
    <citation type="journal article" date="2015" name="Fish Shellfish Immunol.">
        <title>Early steps in the European eel (Anguilla anguilla)-Vibrio vulnificus interaction in the gills: Role of the RtxA13 toxin.</title>
        <authorList>
            <person name="Callol A."/>
            <person name="Pajuelo D."/>
            <person name="Ebbesson L."/>
            <person name="Teles M."/>
            <person name="MacKenzie S."/>
            <person name="Amaro C."/>
        </authorList>
    </citation>
    <scope>NUCLEOTIDE SEQUENCE</scope>
</reference>
<protein>
    <submittedName>
        <fullName evidence="1">Uncharacterized protein</fullName>
    </submittedName>
</protein>
<proteinExistence type="predicted"/>
<dbReference type="AlphaFoldDB" id="A0A0E9TK62"/>
<sequence length="34" mass="3916">MKNRCFQINWGEKIPVPPSRPSCGSETLNNLKRN</sequence>
<reference evidence="1" key="1">
    <citation type="submission" date="2014-11" db="EMBL/GenBank/DDBJ databases">
        <authorList>
            <person name="Amaro Gonzalez C."/>
        </authorList>
    </citation>
    <scope>NUCLEOTIDE SEQUENCE</scope>
</reference>
<organism evidence="1">
    <name type="scientific">Anguilla anguilla</name>
    <name type="common">European freshwater eel</name>
    <name type="synonym">Muraena anguilla</name>
    <dbReference type="NCBI Taxonomy" id="7936"/>
    <lineage>
        <taxon>Eukaryota</taxon>
        <taxon>Metazoa</taxon>
        <taxon>Chordata</taxon>
        <taxon>Craniata</taxon>
        <taxon>Vertebrata</taxon>
        <taxon>Euteleostomi</taxon>
        <taxon>Actinopterygii</taxon>
        <taxon>Neopterygii</taxon>
        <taxon>Teleostei</taxon>
        <taxon>Anguilliformes</taxon>
        <taxon>Anguillidae</taxon>
        <taxon>Anguilla</taxon>
    </lineage>
</organism>
<accession>A0A0E9TK62</accession>
<evidence type="ECO:0000313" key="1">
    <source>
        <dbReference type="EMBL" id="JAH54069.1"/>
    </source>
</evidence>
<name>A0A0E9TK62_ANGAN</name>
<dbReference type="EMBL" id="GBXM01054508">
    <property type="protein sequence ID" value="JAH54069.1"/>
    <property type="molecule type" value="Transcribed_RNA"/>
</dbReference>